<keyword evidence="3" id="KW-0378">Hydrolase</keyword>
<dbReference type="SMART" id="SM00490">
    <property type="entry name" value="HELICc"/>
    <property type="match status" value="1"/>
</dbReference>
<dbReference type="GO" id="GO:0004386">
    <property type="term" value="F:helicase activity"/>
    <property type="evidence" value="ECO:0007669"/>
    <property type="project" value="UniProtKB-KW"/>
</dbReference>
<dbReference type="PROSITE" id="PS51194">
    <property type="entry name" value="HELICASE_CTER"/>
    <property type="match status" value="1"/>
</dbReference>
<dbReference type="SUPFAM" id="SSF52540">
    <property type="entry name" value="P-loop containing nucleoside triphosphate hydrolases"/>
    <property type="match status" value="1"/>
</dbReference>
<accession>A0A2Z3H8B9</accession>
<dbReference type="AlphaFoldDB" id="A0A2Z3H8B9"/>
<keyword evidence="4" id="KW-1185">Reference proteome</keyword>
<reference evidence="3 4" key="1">
    <citation type="submission" date="2018-01" db="EMBL/GenBank/DDBJ databases">
        <title>G. obscuriglobus.</title>
        <authorList>
            <person name="Franke J."/>
            <person name="Blomberg W."/>
            <person name="Selmecki A."/>
        </authorList>
    </citation>
    <scope>NUCLEOTIDE SEQUENCE [LARGE SCALE GENOMIC DNA]</scope>
    <source>
        <strain evidence="3 4">DSM 5831</strain>
    </source>
</reference>
<dbReference type="Gene3D" id="3.40.50.300">
    <property type="entry name" value="P-loop containing nucleotide triphosphate hydrolases"/>
    <property type="match status" value="1"/>
</dbReference>
<feature type="region of interest" description="Disordered" evidence="1">
    <location>
        <begin position="570"/>
        <end position="592"/>
    </location>
</feature>
<feature type="region of interest" description="Disordered" evidence="1">
    <location>
        <begin position="41"/>
        <end position="94"/>
    </location>
</feature>
<keyword evidence="3" id="KW-0347">Helicase</keyword>
<evidence type="ECO:0000313" key="3">
    <source>
        <dbReference type="EMBL" id="AWM39826.1"/>
    </source>
</evidence>
<organism evidence="3 4">
    <name type="scientific">Gemmata obscuriglobus</name>
    <dbReference type="NCBI Taxonomy" id="114"/>
    <lineage>
        <taxon>Bacteria</taxon>
        <taxon>Pseudomonadati</taxon>
        <taxon>Planctomycetota</taxon>
        <taxon>Planctomycetia</taxon>
        <taxon>Gemmatales</taxon>
        <taxon>Gemmataceae</taxon>
        <taxon>Gemmata</taxon>
    </lineage>
</organism>
<dbReference type="CDD" id="cd18785">
    <property type="entry name" value="SF2_C"/>
    <property type="match status" value="1"/>
</dbReference>
<dbReference type="KEGG" id="gog:C1280_24345"/>
<evidence type="ECO:0000256" key="1">
    <source>
        <dbReference type="SAM" id="MobiDB-lite"/>
    </source>
</evidence>
<gene>
    <name evidence="3" type="ORF">C1280_24345</name>
</gene>
<feature type="compositionally biased region" description="Acidic residues" evidence="1">
    <location>
        <begin position="56"/>
        <end position="72"/>
    </location>
</feature>
<dbReference type="InterPro" id="IPR001650">
    <property type="entry name" value="Helicase_C-like"/>
</dbReference>
<feature type="domain" description="Helicase C-terminal" evidence="2">
    <location>
        <begin position="889"/>
        <end position="1039"/>
    </location>
</feature>
<keyword evidence="3" id="KW-0067">ATP-binding</keyword>
<sequence length="1191" mass="132253">MRDELETMVLKELLGPGSAEEEITESPGTRYFVGVLAPRKRTAEVAPARPAPPQTNEDDDGDTDGEILDGDDLALGGKDTSQDGPTDREAAQEQAKALIPSSFGMTFSVNPEASEIDLSAAWGQYLREKSEYLVSEKTGNPRLVWKRYPRGGKHRLPLKDGPLQPVVVDHNCPEVVVQGLVRKRTDHWCVTLFLVNEQQEPEKRKDAAWVFQPELMAEGVGGAAVLHKRHTILELTGTDPAVKAENELLGMLYRRHVEFAVGHGIGVHVDVSPDPTHAVRVRTRVVPTYEVPKTTPPTPADAGTNPAFAKLEGLVLDMKLLAEASPKQYRPMLKPLVEAYRDWIEREDQRIADPAEGLTHFQHATRQALTRCRTTLQRIEAGLDLLDKDDKAAQAFQFMNRAMWLQRTHSQFAERVRRGDEKPDMGAIDIPVNRSWYPFQLAFVLLNLPGITKLDHPERGESPDAVADLLWFPTGGGKTEAYLGLTAYTLGLRRLQGVIEGRSGENGVTVLMRYTLRLLTLQQFQRAAALICACEDIRRTALSHGETRWGRTPFRIGLWVGGSTTPNWTSDADEAVKSAHGGKPKSGTASPHQLTNCPWCGTKIDPGKHIKVEKYAEGACRTLIYCGAKFGQCKFSMKEAPGEGLPVMVVDEEIYRRLPSLLITTVDKFAQMPWNGSVQMLFGQVDGYCERHGFRSPGLAEASEELEVGGVHRAKGSIPQARVVAQNPLRPPDLIIQDELHLISGPLGTLVGLYETAIDRLCTWEVNGKKVRPKVVASTATIRRASDQVYGLFLRSLNVFPPSGLEIADNFFSLQRQSGEKTPGRKYIGICAPGRRLKAALIRVYVAFLSAGQVLFDKYGLDADPWMTLVGYFNSLRELGGMKRLVDDDVRTRLRRMHDRGLASRTLYTPDTVKELTSRLGSTAIPETLDLLESRFDPDILDEIKKRKGSAEFIRRPIDVLLATNMISVGVDVPRLGLMVVGGQPKTTAEYIQASSRVGRKFPGLVCTVFNWARPRDLSHYETFEHYHSTFYKHVEALSVTPFSAGATARGLAALLVALVRQRGFEFNSNDKAMLMATQRGHQYVADAIEVITRRAELVAGPDTAEEVRQQLKRKMDLWQKRAQRTAQGNQLGYETKKDGVTVGLLRKPSIEPWDEFTCLNSLRDVEPTANLILDTFGMDDEGEDEEGAAP</sequence>
<evidence type="ECO:0000313" key="4">
    <source>
        <dbReference type="Proteomes" id="UP000245802"/>
    </source>
</evidence>
<dbReference type="Proteomes" id="UP000245802">
    <property type="component" value="Chromosome"/>
</dbReference>
<dbReference type="EMBL" id="CP025958">
    <property type="protein sequence ID" value="AWM39826.1"/>
    <property type="molecule type" value="Genomic_DNA"/>
</dbReference>
<name>A0A2Z3H8B9_9BACT</name>
<evidence type="ECO:0000259" key="2">
    <source>
        <dbReference type="PROSITE" id="PS51194"/>
    </source>
</evidence>
<keyword evidence="3" id="KW-0547">Nucleotide-binding</keyword>
<protein>
    <submittedName>
        <fullName evidence="3">Helicase</fullName>
    </submittedName>
</protein>
<dbReference type="InterPro" id="IPR027417">
    <property type="entry name" value="P-loop_NTPase"/>
</dbReference>
<proteinExistence type="predicted"/>
<dbReference type="Pfam" id="PF00271">
    <property type="entry name" value="Helicase_C"/>
    <property type="match status" value="1"/>
</dbReference>
<dbReference type="NCBIfam" id="NF038325">
    <property type="entry name" value="DISARM_DrmAS"/>
    <property type="match status" value="1"/>
</dbReference>